<comment type="similarity">
    <text evidence="2">Belongs to the cytochrome P450 family.</text>
</comment>
<evidence type="ECO:0000256" key="3">
    <source>
        <dbReference type="ARBA" id="ARBA00022617"/>
    </source>
</evidence>
<dbReference type="STRING" id="2004952.A0A2C5ZFJ8"/>
<keyword evidence="9" id="KW-1185">Reference proteome</keyword>
<comment type="caution">
    <text evidence="8">The sequence shown here is derived from an EMBL/GenBank/DDBJ whole genome shotgun (WGS) entry which is preliminary data.</text>
</comment>
<keyword evidence="5 7" id="KW-0408">Iron</keyword>
<dbReference type="InterPro" id="IPR036396">
    <property type="entry name" value="Cyt_P450_sf"/>
</dbReference>
<evidence type="ECO:0000256" key="2">
    <source>
        <dbReference type="ARBA" id="ARBA00010617"/>
    </source>
</evidence>
<feature type="binding site" description="axial binding residue" evidence="7">
    <location>
        <position position="460"/>
    </location>
    <ligand>
        <name>heme</name>
        <dbReference type="ChEBI" id="CHEBI:30413"/>
    </ligand>
    <ligandPart>
        <name>Fe</name>
        <dbReference type="ChEBI" id="CHEBI:18248"/>
    </ligandPart>
</feature>
<evidence type="ECO:0000256" key="4">
    <source>
        <dbReference type="ARBA" id="ARBA00022723"/>
    </source>
</evidence>
<sequence length="514" mass="58713">MDIPVPAIFAISLASTLYDSPRNGTPSLETLWLFLLRLVALLLLRAVYWICIYPYHVSPLRHLPGPKDHHFLLGQTVNQHRSGDPTQPFVSWVRQWPAANMIRYFSLGNSESLLVTGLDAYRQVLVEKPNSFRKPVAFQKMLQPITGKGLVLSEGDEHRFHRRMMGRGSPIDNYFDDQIRTQKDSCIVECVASYSSITLDIIGLAGMGVDFRNLETPSLFHQNMQRIFDLSPLGEVLMLMSAYVPIRLLPLRENRTYKEALADIRRLLRELIRERVREMTTPEGVLLETDRQDILSYMIRTYKMEKAYDEQVILELSLNLLIGGHETSSNALLWATDAMARNPQIQHRLRREIRCMLKDTPDPGFTEIDGLGYLDNFIKEVFRVYSPIVSSPRVAVEDVIISGTRVPKGTTIMILPAVFHMNTSIWGSDAESFNPDRWEHAGRTMDSHAFAPFLHGPHQCIGRVFSEVEFKLLLVELVAKFQFEAVSLDKVALFNPSMALRPKGYKVKISRWLG</sequence>
<dbReference type="PRINTS" id="PR00385">
    <property type="entry name" value="P450"/>
</dbReference>
<dbReference type="GO" id="GO:0016705">
    <property type="term" value="F:oxidoreductase activity, acting on paired donors, with incorporation or reduction of molecular oxygen"/>
    <property type="evidence" value="ECO:0007669"/>
    <property type="project" value="InterPro"/>
</dbReference>
<gene>
    <name evidence="8" type="ORF">CDD80_63</name>
</gene>
<dbReference type="PRINTS" id="PR00465">
    <property type="entry name" value="EP450IV"/>
</dbReference>
<accession>A0A2C5ZFJ8</accession>
<dbReference type="OrthoDB" id="1470350at2759"/>
<keyword evidence="6" id="KW-0503">Monooxygenase</keyword>
<keyword evidence="4 7" id="KW-0479">Metal-binding</keyword>
<dbReference type="InterPro" id="IPR001128">
    <property type="entry name" value="Cyt_P450"/>
</dbReference>
<dbReference type="PANTHER" id="PTHR24305:SF166">
    <property type="entry name" value="CYTOCHROME P450 12A4, MITOCHONDRIAL-RELATED"/>
    <property type="match status" value="1"/>
</dbReference>
<evidence type="ECO:0008006" key="10">
    <source>
        <dbReference type="Google" id="ProtNLM"/>
    </source>
</evidence>
<dbReference type="InterPro" id="IPR002403">
    <property type="entry name" value="Cyt_P450_E_grp-IV"/>
</dbReference>
<dbReference type="Pfam" id="PF00067">
    <property type="entry name" value="p450"/>
    <property type="match status" value="1"/>
</dbReference>
<dbReference type="Proteomes" id="UP000226431">
    <property type="component" value="Unassembled WGS sequence"/>
</dbReference>
<evidence type="ECO:0000256" key="6">
    <source>
        <dbReference type="ARBA" id="ARBA00023033"/>
    </source>
</evidence>
<evidence type="ECO:0000256" key="1">
    <source>
        <dbReference type="ARBA" id="ARBA00001971"/>
    </source>
</evidence>
<organism evidence="8 9">
    <name type="scientific">Ophiocordyceps camponoti-rufipedis</name>
    <dbReference type="NCBI Taxonomy" id="2004952"/>
    <lineage>
        <taxon>Eukaryota</taxon>
        <taxon>Fungi</taxon>
        <taxon>Dikarya</taxon>
        <taxon>Ascomycota</taxon>
        <taxon>Pezizomycotina</taxon>
        <taxon>Sordariomycetes</taxon>
        <taxon>Hypocreomycetidae</taxon>
        <taxon>Hypocreales</taxon>
        <taxon>Ophiocordycipitaceae</taxon>
        <taxon>Ophiocordyceps</taxon>
    </lineage>
</organism>
<dbReference type="AlphaFoldDB" id="A0A2C5ZFJ8"/>
<dbReference type="GO" id="GO:0004497">
    <property type="term" value="F:monooxygenase activity"/>
    <property type="evidence" value="ECO:0007669"/>
    <property type="project" value="UniProtKB-KW"/>
</dbReference>
<dbReference type="GO" id="GO:0020037">
    <property type="term" value="F:heme binding"/>
    <property type="evidence" value="ECO:0007669"/>
    <property type="project" value="InterPro"/>
</dbReference>
<dbReference type="PANTHER" id="PTHR24305">
    <property type="entry name" value="CYTOCHROME P450"/>
    <property type="match status" value="1"/>
</dbReference>
<protein>
    <recommendedName>
        <fullName evidence="10">Cytochrome P450</fullName>
    </recommendedName>
</protein>
<comment type="cofactor">
    <cofactor evidence="1 7">
        <name>heme</name>
        <dbReference type="ChEBI" id="CHEBI:30413"/>
    </cofactor>
</comment>
<keyword evidence="6" id="KW-0560">Oxidoreductase</keyword>
<evidence type="ECO:0000313" key="9">
    <source>
        <dbReference type="Proteomes" id="UP000226431"/>
    </source>
</evidence>
<evidence type="ECO:0000256" key="7">
    <source>
        <dbReference type="PIRSR" id="PIRSR602403-1"/>
    </source>
</evidence>
<evidence type="ECO:0000256" key="5">
    <source>
        <dbReference type="ARBA" id="ARBA00023004"/>
    </source>
</evidence>
<reference evidence="8 9" key="1">
    <citation type="submission" date="2017-06" db="EMBL/GenBank/DDBJ databases">
        <title>Ant-infecting Ophiocordyceps genomes reveal a high diversity of potential behavioral manipulation genes and a possible major role for enterotoxins.</title>
        <authorList>
            <person name="De Bekker C."/>
            <person name="Evans H.C."/>
            <person name="Brachmann A."/>
            <person name="Hughes D.P."/>
        </authorList>
    </citation>
    <scope>NUCLEOTIDE SEQUENCE [LARGE SCALE GENOMIC DNA]</scope>
    <source>
        <strain evidence="8 9">Map16</strain>
    </source>
</reference>
<dbReference type="GO" id="GO:0005506">
    <property type="term" value="F:iron ion binding"/>
    <property type="evidence" value="ECO:0007669"/>
    <property type="project" value="InterPro"/>
</dbReference>
<evidence type="ECO:0000313" key="8">
    <source>
        <dbReference type="EMBL" id="PHH80715.1"/>
    </source>
</evidence>
<keyword evidence="3 7" id="KW-0349">Heme</keyword>
<dbReference type="InterPro" id="IPR050121">
    <property type="entry name" value="Cytochrome_P450_monoxygenase"/>
</dbReference>
<name>A0A2C5ZFJ8_9HYPO</name>
<dbReference type="EMBL" id="NJES01000010">
    <property type="protein sequence ID" value="PHH80715.1"/>
    <property type="molecule type" value="Genomic_DNA"/>
</dbReference>
<dbReference type="Gene3D" id="1.10.630.10">
    <property type="entry name" value="Cytochrome P450"/>
    <property type="match status" value="1"/>
</dbReference>
<dbReference type="SUPFAM" id="SSF48264">
    <property type="entry name" value="Cytochrome P450"/>
    <property type="match status" value="1"/>
</dbReference>
<proteinExistence type="inferred from homology"/>